<dbReference type="GO" id="GO:1990165">
    <property type="term" value="F:single-strand break-containing DNA binding"/>
    <property type="evidence" value="ECO:0007669"/>
    <property type="project" value="TreeGrafter"/>
</dbReference>
<evidence type="ECO:0000256" key="12">
    <source>
        <dbReference type="ARBA" id="ARBA00023242"/>
    </source>
</evidence>
<dbReference type="InterPro" id="IPR036265">
    <property type="entry name" value="HIT-like_sf"/>
</dbReference>
<keyword evidence="10" id="KW-0238">DNA-binding</keyword>
<dbReference type="EMBL" id="MU858234">
    <property type="protein sequence ID" value="KAK4208657.1"/>
    <property type="molecule type" value="Genomic_DNA"/>
</dbReference>
<evidence type="ECO:0000313" key="21">
    <source>
        <dbReference type="EMBL" id="KAK4208657.1"/>
    </source>
</evidence>
<dbReference type="GO" id="GO:0030983">
    <property type="term" value="F:mismatched DNA binding"/>
    <property type="evidence" value="ECO:0007669"/>
    <property type="project" value="TreeGrafter"/>
</dbReference>
<evidence type="ECO:0000313" key="22">
    <source>
        <dbReference type="Proteomes" id="UP001301769"/>
    </source>
</evidence>
<evidence type="ECO:0000256" key="1">
    <source>
        <dbReference type="ARBA" id="ARBA00004123"/>
    </source>
</evidence>
<dbReference type="GO" id="GO:0046872">
    <property type="term" value="F:metal ion binding"/>
    <property type="evidence" value="ECO:0007669"/>
    <property type="project" value="UniProtKB-KW"/>
</dbReference>
<feature type="region of interest" description="Disordered" evidence="19">
    <location>
        <begin position="1"/>
        <end position="64"/>
    </location>
</feature>
<comment type="function">
    <text evidence="16">DNA-binding protein involved in single-strand DNA break repair, double-strand DNA break repair and base excision repair. Resolves abortive DNA ligation intermediates formed either at base excision sites, or when DNA ligases attempt to repair non-ligatable breaks induced by reactive oxygen species. Catalyzes the release of adenylate groups covalently linked to 5'-phosphate termini, resulting in the production of 5'-phosphate termini that can be efficiently rejoined. Likewise, catalyzes the release of 3'-linked guanosine (DNAppG) and inosine (DNAppI) from DNA, but has higher specific activity with 5'-linked adenosine (AppDNA).</text>
</comment>
<dbReference type="GO" id="GO:0120108">
    <property type="term" value="F:DNA-3'-diphospho-5'-guanosine diphosphatase activity"/>
    <property type="evidence" value="ECO:0007669"/>
    <property type="project" value="UniProtKB-EC"/>
</dbReference>
<evidence type="ECO:0000256" key="2">
    <source>
        <dbReference type="ARBA" id="ARBA00004496"/>
    </source>
</evidence>
<name>A0AAN7B3J5_9PEZI</name>
<evidence type="ECO:0000256" key="8">
    <source>
        <dbReference type="ARBA" id="ARBA00022801"/>
    </source>
</evidence>
<organism evidence="21 22">
    <name type="scientific">Rhypophila decipiens</name>
    <dbReference type="NCBI Taxonomy" id="261697"/>
    <lineage>
        <taxon>Eukaryota</taxon>
        <taxon>Fungi</taxon>
        <taxon>Dikarya</taxon>
        <taxon>Ascomycota</taxon>
        <taxon>Pezizomycotina</taxon>
        <taxon>Sordariomycetes</taxon>
        <taxon>Sordariomycetidae</taxon>
        <taxon>Sordariales</taxon>
        <taxon>Naviculisporaceae</taxon>
        <taxon>Rhypophila</taxon>
    </lineage>
</organism>
<dbReference type="Pfam" id="PF11969">
    <property type="entry name" value="DcpS_C"/>
    <property type="match status" value="1"/>
</dbReference>
<proteinExistence type="predicted"/>
<evidence type="ECO:0000256" key="7">
    <source>
        <dbReference type="ARBA" id="ARBA00022763"/>
    </source>
</evidence>
<dbReference type="GO" id="GO:0005634">
    <property type="term" value="C:nucleus"/>
    <property type="evidence" value="ECO:0007669"/>
    <property type="project" value="UniProtKB-SubCell"/>
</dbReference>
<keyword evidence="12" id="KW-0539">Nucleus</keyword>
<dbReference type="GO" id="GO:0003697">
    <property type="term" value="F:single-stranded DNA binding"/>
    <property type="evidence" value="ECO:0007669"/>
    <property type="project" value="TreeGrafter"/>
</dbReference>
<dbReference type="GO" id="GO:0003725">
    <property type="term" value="F:double-stranded RNA binding"/>
    <property type="evidence" value="ECO:0007669"/>
    <property type="project" value="TreeGrafter"/>
</dbReference>
<evidence type="ECO:0000256" key="3">
    <source>
        <dbReference type="ARBA" id="ARBA00012495"/>
    </source>
</evidence>
<feature type="domain" description="Aprataxin C2HE/C2H2/C2HC zinc finger" evidence="20">
    <location>
        <begin position="217"/>
        <end position="275"/>
    </location>
</feature>
<evidence type="ECO:0000256" key="10">
    <source>
        <dbReference type="ARBA" id="ARBA00023125"/>
    </source>
</evidence>
<keyword evidence="8" id="KW-0378">Hydrolase</keyword>
<dbReference type="FunFam" id="3.30.428.10:FF:000017">
    <property type="entry name" value="Aprataxin-like protein"/>
    <property type="match status" value="1"/>
</dbReference>
<sequence>MAETAEDAEDFKPDSDASTSATSKKRNAFSELMAPKPKSAKPESGSTPSYHGTKTKPKEKSWRGNLLPYIQNPESFPKAVIRVTKDTVLIQDQYPKATIHLLLLPRSPKHYDLHPKEAFKDEAFISMMKEEAASAAKLAASELSRKISRFSASDKARNEAMESLASEAEMPPGRDYLSEIRVGTHAHPSMRHLHVHIISRDMHSDCVKHRKHYNSFNTSFFVSLADQPLADGDDRLSTSFQNANLEKDFVCWRCGKEFRKDKFADLKRHLDVEFELWKKE</sequence>
<evidence type="ECO:0000256" key="17">
    <source>
        <dbReference type="ARBA" id="ARBA00068941"/>
    </source>
</evidence>
<evidence type="ECO:0000256" key="14">
    <source>
        <dbReference type="ARBA" id="ARBA00044639"/>
    </source>
</evidence>
<accession>A0AAN7B3J5</accession>
<keyword evidence="9" id="KW-0862">Zinc</keyword>
<reference evidence="21" key="1">
    <citation type="journal article" date="2023" name="Mol. Phylogenet. Evol.">
        <title>Genome-scale phylogeny and comparative genomics of the fungal order Sordariales.</title>
        <authorList>
            <person name="Hensen N."/>
            <person name="Bonometti L."/>
            <person name="Westerberg I."/>
            <person name="Brannstrom I.O."/>
            <person name="Guillou S."/>
            <person name="Cros-Aarteil S."/>
            <person name="Calhoun S."/>
            <person name="Haridas S."/>
            <person name="Kuo A."/>
            <person name="Mondo S."/>
            <person name="Pangilinan J."/>
            <person name="Riley R."/>
            <person name="LaButti K."/>
            <person name="Andreopoulos B."/>
            <person name="Lipzen A."/>
            <person name="Chen C."/>
            <person name="Yan M."/>
            <person name="Daum C."/>
            <person name="Ng V."/>
            <person name="Clum A."/>
            <person name="Steindorff A."/>
            <person name="Ohm R.A."/>
            <person name="Martin F."/>
            <person name="Silar P."/>
            <person name="Natvig D.O."/>
            <person name="Lalanne C."/>
            <person name="Gautier V."/>
            <person name="Ament-Velasquez S.L."/>
            <person name="Kruys A."/>
            <person name="Hutchinson M.I."/>
            <person name="Powell A.J."/>
            <person name="Barry K."/>
            <person name="Miller A.N."/>
            <person name="Grigoriev I.V."/>
            <person name="Debuchy R."/>
            <person name="Gladieux P."/>
            <person name="Hiltunen Thoren M."/>
            <person name="Johannesson H."/>
        </authorList>
    </citation>
    <scope>NUCLEOTIDE SEQUENCE</scope>
    <source>
        <strain evidence="21">PSN293</strain>
    </source>
</reference>
<evidence type="ECO:0000256" key="11">
    <source>
        <dbReference type="ARBA" id="ARBA00023204"/>
    </source>
</evidence>
<evidence type="ECO:0000256" key="18">
    <source>
        <dbReference type="ARBA" id="ARBA00076243"/>
    </source>
</evidence>
<dbReference type="AlphaFoldDB" id="A0AAN7B3J5"/>
<comment type="catalytic activity">
    <reaction evidence="13">
        <text>a 3'-end 2'-deoxyribonucleotide-3'-diphospho-5'-guanosine-DNA + H2O = a 3'-end 2'-deoxyribonucleotide 3'-phosphate-DNA + GMP + 2 H(+)</text>
        <dbReference type="Rhea" id="RHEA:52140"/>
        <dbReference type="Rhea" id="RHEA-COMP:13186"/>
        <dbReference type="Rhea" id="RHEA-COMP:13187"/>
        <dbReference type="ChEBI" id="CHEBI:15377"/>
        <dbReference type="ChEBI" id="CHEBI:15378"/>
        <dbReference type="ChEBI" id="CHEBI:58115"/>
        <dbReference type="ChEBI" id="CHEBI:136419"/>
        <dbReference type="ChEBI" id="CHEBI:136420"/>
        <dbReference type="EC" id="3.6.1.72"/>
    </reaction>
</comment>
<dbReference type="EC" id="3.6.1.72" evidence="3"/>
<evidence type="ECO:0000256" key="16">
    <source>
        <dbReference type="ARBA" id="ARBA00059438"/>
    </source>
</evidence>
<dbReference type="InterPro" id="IPR019808">
    <property type="entry name" value="Histidine_triad_CS"/>
</dbReference>
<dbReference type="GO" id="GO:0005737">
    <property type="term" value="C:cytoplasm"/>
    <property type="evidence" value="ECO:0007669"/>
    <property type="project" value="UniProtKB-SubCell"/>
</dbReference>
<evidence type="ECO:0000256" key="19">
    <source>
        <dbReference type="SAM" id="MobiDB-lite"/>
    </source>
</evidence>
<evidence type="ECO:0000256" key="9">
    <source>
        <dbReference type="ARBA" id="ARBA00022833"/>
    </source>
</evidence>
<evidence type="ECO:0000256" key="4">
    <source>
        <dbReference type="ARBA" id="ARBA00012496"/>
    </source>
</evidence>
<dbReference type="EC" id="3.6.1.71" evidence="4"/>
<dbReference type="GO" id="GO:0033699">
    <property type="term" value="F:DNA 5'-adenosine monophosphate hydrolase activity"/>
    <property type="evidence" value="ECO:0007669"/>
    <property type="project" value="UniProtKB-EC"/>
</dbReference>
<gene>
    <name evidence="21" type="ORF">QBC37DRAFT_68980</name>
</gene>
<dbReference type="GO" id="GO:0000012">
    <property type="term" value="P:single strand break repair"/>
    <property type="evidence" value="ECO:0007669"/>
    <property type="project" value="TreeGrafter"/>
</dbReference>
<dbReference type="PANTHER" id="PTHR12486:SF4">
    <property type="entry name" value="APRATAXIN"/>
    <property type="match status" value="1"/>
</dbReference>
<dbReference type="SUPFAM" id="SSF54197">
    <property type="entry name" value="HIT-like"/>
    <property type="match status" value="1"/>
</dbReference>
<comment type="catalytic activity">
    <reaction evidence="14">
        <text>a 5'-end adenosine-5'-diphospho-5'-2'-deoxyribonucleoside-DNA + H2O = a 5'-end 5'-phospho-2'-deoxyribonucleoside-DNA + AMP + 2 H(+)</text>
        <dbReference type="Rhea" id="RHEA:52128"/>
        <dbReference type="Rhea" id="RHEA-COMP:13180"/>
        <dbReference type="Rhea" id="RHEA-COMP:13181"/>
        <dbReference type="ChEBI" id="CHEBI:15377"/>
        <dbReference type="ChEBI" id="CHEBI:15378"/>
        <dbReference type="ChEBI" id="CHEBI:136412"/>
        <dbReference type="ChEBI" id="CHEBI:136413"/>
        <dbReference type="ChEBI" id="CHEBI:456215"/>
        <dbReference type="EC" id="3.6.1.71"/>
    </reaction>
</comment>
<dbReference type="Gene3D" id="3.30.428.10">
    <property type="entry name" value="HIT-like"/>
    <property type="match status" value="1"/>
</dbReference>
<protein>
    <recommendedName>
        <fullName evidence="17">Aprataxin-like protein</fullName>
        <ecNumber evidence="4">3.6.1.71</ecNumber>
        <ecNumber evidence="3">3.6.1.72</ecNumber>
    </recommendedName>
    <alternativeName>
        <fullName evidence="18">Hit family protein 3</fullName>
    </alternativeName>
</protein>
<comment type="catalytic activity">
    <reaction evidence="15">
        <text>a 5'-end adenosine-5'-diphospho-5'-ribonucleoside-2'-deoxyribonucleotide-DNA + H2O = a 5'-end 5'-phospho-ribonucleoside-2'-deoxyribonucleotide-DNA + AMP + 2 H(+)</text>
        <dbReference type="Rhea" id="RHEA:52132"/>
        <dbReference type="Rhea" id="RHEA-COMP:13182"/>
        <dbReference type="Rhea" id="RHEA-COMP:13183"/>
        <dbReference type="ChEBI" id="CHEBI:15377"/>
        <dbReference type="ChEBI" id="CHEBI:15378"/>
        <dbReference type="ChEBI" id="CHEBI:136414"/>
        <dbReference type="ChEBI" id="CHEBI:136415"/>
        <dbReference type="ChEBI" id="CHEBI:456215"/>
        <dbReference type="EC" id="3.6.1.71"/>
    </reaction>
</comment>
<comment type="caution">
    <text evidence="21">The sequence shown here is derived from an EMBL/GenBank/DDBJ whole genome shotgun (WGS) entry which is preliminary data.</text>
</comment>
<keyword evidence="5" id="KW-0963">Cytoplasm</keyword>
<dbReference type="Pfam" id="PF16278">
    <property type="entry name" value="zf-C2HE"/>
    <property type="match status" value="1"/>
</dbReference>
<dbReference type="Proteomes" id="UP001301769">
    <property type="component" value="Unassembled WGS sequence"/>
</dbReference>
<evidence type="ECO:0000256" key="15">
    <source>
        <dbReference type="ARBA" id="ARBA00044713"/>
    </source>
</evidence>
<keyword evidence="6" id="KW-0479">Metal-binding</keyword>
<dbReference type="PROSITE" id="PS00892">
    <property type="entry name" value="HIT_1"/>
    <property type="match status" value="1"/>
</dbReference>
<evidence type="ECO:0000259" key="20">
    <source>
        <dbReference type="Pfam" id="PF16278"/>
    </source>
</evidence>
<dbReference type="InterPro" id="IPR032566">
    <property type="entry name" value="Znf-C2HE"/>
</dbReference>
<keyword evidence="11" id="KW-0234">DNA repair</keyword>
<keyword evidence="22" id="KW-1185">Reference proteome</keyword>
<keyword evidence="7" id="KW-0227">DNA damage</keyword>
<dbReference type="PANTHER" id="PTHR12486">
    <property type="entry name" value="APRATAXIN-RELATED"/>
    <property type="match status" value="1"/>
</dbReference>
<evidence type="ECO:0000256" key="13">
    <source>
        <dbReference type="ARBA" id="ARBA00024601"/>
    </source>
</evidence>
<reference evidence="21" key="2">
    <citation type="submission" date="2023-05" db="EMBL/GenBank/DDBJ databases">
        <authorList>
            <consortium name="Lawrence Berkeley National Laboratory"/>
            <person name="Steindorff A."/>
            <person name="Hensen N."/>
            <person name="Bonometti L."/>
            <person name="Westerberg I."/>
            <person name="Brannstrom I.O."/>
            <person name="Guillou S."/>
            <person name="Cros-Aarteil S."/>
            <person name="Calhoun S."/>
            <person name="Haridas S."/>
            <person name="Kuo A."/>
            <person name="Mondo S."/>
            <person name="Pangilinan J."/>
            <person name="Riley R."/>
            <person name="Labutti K."/>
            <person name="Andreopoulos B."/>
            <person name="Lipzen A."/>
            <person name="Chen C."/>
            <person name="Yanf M."/>
            <person name="Daum C."/>
            <person name="Ng V."/>
            <person name="Clum A."/>
            <person name="Ohm R."/>
            <person name="Martin F."/>
            <person name="Silar P."/>
            <person name="Natvig D."/>
            <person name="Lalanne C."/>
            <person name="Gautier V."/>
            <person name="Ament-Velasquez S.L."/>
            <person name="Kruys A."/>
            <person name="Hutchinson M.I."/>
            <person name="Powell A.J."/>
            <person name="Barry K."/>
            <person name="Miller A.N."/>
            <person name="Grigoriev I.V."/>
            <person name="Debuchy R."/>
            <person name="Gladieux P."/>
            <person name="Thoren M.H."/>
            <person name="Johannesson H."/>
        </authorList>
    </citation>
    <scope>NUCLEOTIDE SEQUENCE</scope>
    <source>
        <strain evidence="21">PSN293</strain>
    </source>
</reference>
<comment type="subcellular location">
    <subcellularLocation>
        <location evidence="2">Cytoplasm</location>
    </subcellularLocation>
    <subcellularLocation>
        <location evidence="1">Nucleus</location>
    </subcellularLocation>
</comment>
<evidence type="ECO:0000256" key="5">
    <source>
        <dbReference type="ARBA" id="ARBA00022490"/>
    </source>
</evidence>
<evidence type="ECO:0000256" key="6">
    <source>
        <dbReference type="ARBA" id="ARBA00022723"/>
    </source>
</evidence>